<evidence type="ECO:0000256" key="5">
    <source>
        <dbReference type="ARBA" id="ARBA00022597"/>
    </source>
</evidence>
<dbReference type="PANTHER" id="PTHR30413:SF10">
    <property type="entry name" value="CAPSULE POLYSACCHARIDE EXPORT INNER-MEMBRANE PROTEIN CTRC"/>
    <property type="match status" value="1"/>
</dbReference>
<evidence type="ECO:0000256" key="4">
    <source>
        <dbReference type="ARBA" id="ARBA00022475"/>
    </source>
</evidence>
<evidence type="ECO:0000256" key="3">
    <source>
        <dbReference type="ARBA" id="ARBA00022448"/>
    </source>
</evidence>
<evidence type="ECO:0000256" key="9">
    <source>
        <dbReference type="ARBA" id="ARBA00023136"/>
    </source>
</evidence>
<feature type="transmembrane region" description="Helical" evidence="10">
    <location>
        <begin position="176"/>
        <end position="194"/>
    </location>
</feature>
<feature type="transmembrane region" description="Helical" evidence="10">
    <location>
        <begin position="64"/>
        <end position="85"/>
    </location>
</feature>
<dbReference type="PROSITE" id="PS51012">
    <property type="entry name" value="ABC_TM2"/>
    <property type="match status" value="1"/>
</dbReference>
<evidence type="ECO:0000256" key="7">
    <source>
        <dbReference type="ARBA" id="ARBA00022903"/>
    </source>
</evidence>
<name>A0ABV9FES7_9BACL</name>
<dbReference type="InterPro" id="IPR047817">
    <property type="entry name" value="ABC2_TM_bact-type"/>
</dbReference>
<dbReference type="PANTHER" id="PTHR30413">
    <property type="entry name" value="INNER MEMBRANE TRANSPORT PERMEASE"/>
    <property type="match status" value="1"/>
</dbReference>
<dbReference type="Pfam" id="PF01061">
    <property type="entry name" value="ABC2_membrane"/>
    <property type="match status" value="1"/>
</dbReference>
<keyword evidence="4 10" id="KW-1003">Cell membrane</keyword>
<comment type="similarity">
    <text evidence="2 10">Belongs to the ABC-2 integral membrane protein family.</text>
</comment>
<dbReference type="Proteomes" id="UP001596028">
    <property type="component" value="Unassembled WGS sequence"/>
</dbReference>
<evidence type="ECO:0000256" key="2">
    <source>
        <dbReference type="ARBA" id="ARBA00007783"/>
    </source>
</evidence>
<gene>
    <name evidence="12" type="ORF">ACFO3S_15705</name>
</gene>
<keyword evidence="9 10" id="KW-0472">Membrane</keyword>
<evidence type="ECO:0000256" key="6">
    <source>
        <dbReference type="ARBA" id="ARBA00022692"/>
    </source>
</evidence>
<dbReference type="InterPro" id="IPR000412">
    <property type="entry name" value="ABC_2_transport"/>
</dbReference>
<feature type="transmembrane region" description="Helical" evidence="10">
    <location>
        <begin position="106"/>
        <end position="133"/>
    </location>
</feature>
<accession>A0ABV9FES7</accession>
<keyword evidence="3 10" id="KW-0813">Transport</keyword>
<feature type="domain" description="ABC transmembrane type-2" evidence="11">
    <location>
        <begin position="29"/>
        <end position="253"/>
    </location>
</feature>
<evidence type="ECO:0000256" key="1">
    <source>
        <dbReference type="ARBA" id="ARBA00004651"/>
    </source>
</evidence>
<organism evidence="12 13">
    <name type="scientific">Cohnella hongkongensis</name>
    <dbReference type="NCBI Taxonomy" id="178337"/>
    <lineage>
        <taxon>Bacteria</taxon>
        <taxon>Bacillati</taxon>
        <taxon>Bacillota</taxon>
        <taxon>Bacilli</taxon>
        <taxon>Bacillales</taxon>
        <taxon>Paenibacillaceae</taxon>
        <taxon>Cohnella</taxon>
    </lineage>
</organism>
<keyword evidence="8 10" id="KW-1133">Transmembrane helix</keyword>
<comment type="caution">
    <text evidence="12">The sequence shown here is derived from an EMBL/GenBank/DDBJ whole genome shotgun (WGS) entry which is preliminary data.</text>
</comment>
<keyword evidence="7" id="KW-0972">Capsule biogenesis/degradation</keyword>
<evidence type="ECO:0000259" key="11">
    <source>
        <dbReference type="PROSITE" id="PS51012"/>
    </source>
</evidence>
<protein>
    <recommendedName>
        <fullName evidence="10">Transport permease protein</fullName>
    </recommendedName>
</protein>
<feature type="transmembrane region" description="Helical" evidence="10">
    <location>
        <begin position="145"/>
        <end position="169"/>
    </location>
</feature>
<evidence type="ECO:0000313" key="13">
    <source>
        <dbReference type="Proteomes" id="UP001596028"/>
    </source>
</evidence>
<proteinExistence type="inferred from homology"/>
<evidence type="ECO:0000256" key="10">
    <source>
        <dbReference type="RuleBase" id="RU361157"/>
    </source>
</evidence>
<feature type="transmembrane region" description="Helical" evidence="10">
    <location>
        <begin position="232"/>
        <end position="250"/>
    </location>
</feature>
<evidence type="ECO:0000256" key="8">
    <source>
        <dbReference type="ARBA" id="ARBA00022989"/>
    </source>
</evidence>
<keyword evidence="13" id="KW-1185">Reference proteome</keyword>
<dbReference type="RefSeq" id="WP_378097991.1">
    <property type="nucleotide sequence ID" value="NZ_JBHSEP010000011.1"/>
</dbReference>
<feature type="transmembrane region" description="Helical" evidence="10">
    <location>
        <begin position="24"/>
        <end position="44"/>
    </location>
</feature>
<dbReference type="InterPro" id="IPR013525">
    <property type="entry name" value="ABC2_TM"/>
</dbReference>
<reference evidence="13" key="1">
    <citation type="journal article" date="2019" name="Int. J. Syst. Evol. Microbiol.">
        <title>The Global Catalogue of Microorganisms (GCM) 10K type strain sequencing project: providing services to taxonomists for standard genome sequencing and annotation.</title>
        <authorList>
            <consortium name="The Broad Institute Genomics Platform"/>
            <consortium name="The Broad Institute Genome Sequencing Center for Infectious Disease"/>
            <person name="Wu L."/>
            <person name="Ma J."/>
        </authorList>
    </citation>
    <scope>NUCLEOTIDE SEQUENCE [LARGE SCALE GENOMIC DNA]</scope>
    <source>
        <strain evidence="13">CCUG 49571</strain>
    </source>
</reference>
<dbReference type="EMBL" id="JBHSEP010000011">
    <property type="protein sequence ID" value="MFC4599698.1"/>
    <property type="molecule type" value="Genomic_DNA"/>
</dbReference>
<keyword evidence="5" id="KW-0762">Sugar transport</keyword>
<keyword evidence="6 10" id="KW-0812">Transmembrane</keyword>
<sequence>MLRSIWHHKNLIFNMALKDLRDKYVGTAMGFIWNIVSPLTQIIIYSLVFSQLMRVKMGEDLGDYAFSIYLCSGLLPWIAFNEIVIRGTQTLNENATYLKKLPIPEIVFFTKNALSSFFSAVLSLCILFIVNLVLGGEVNVSWLVLPFYIVLMLTFGYALSILFGILNVFLRDTVQIVTILLQVWMWLTPIVYLIDILPGNMQKLVYWNPMYYYIEPIHQVVMNGQYGTLNNFATMMAFSLLTLILSYALLKRIKSEVRDVL</sequence>
<comment type="subcellular location">
    <subcellularLocation>
        <location evidence="1 10">Cell membrane</location>
        <topology evidence="1 10">Multi-pass membrane protein</topology>
    </subcellularLocation>
</comment>
<evidence type="ECO:0000313" key="12">
    <source>
        <dbReference type="EMBL" id="MFC4599698.1"/>
    </source>
</evidence>
<dbReference type="PIRSF" id="PIRSF006648">
    <property type="entry name" value="DrrB"/>
    <property type="match status" value="1"/>
</dbReference>